<keyword evidence="1" id="KW-1133">Transmembrane helix</keyword>
<dbReference type="SUPFAM" id="SSF48317">
    <property type="entry name" value="Acid phosphatase/Vanadium-dependent haloperoxidase"/>
    <property type="match status" value="1"/>
</dbReference>
<feature type="domain" description="Phosphatidic acid phosphatase type 2/haloperoxidase" evidence="2">
    <location>
        <begin position="88"/>
        <end position="202"/>
    </location>
</feature>
<accession>A0A1J0A3B6</accession>
<evidence type="ECO:0000259" key="2">
    <source>
        <dbReference type="SMART" id="SM00014"/>
    </source>
</evidence>
<dbReference type="InterPro" id="IPR036938">
    <property type="entry name" value="PAP2/HPO_sf"/>
</dbReference>
<dbReference type="PANTHER" id="PTHR14969:SF13">
    <property type="entry name" value="AT30094P"/>
    <property type="match status" value="1"/>
</dbReference>
<feature type="transmembrane region" description="Helical" evidence="1">
    <location>
        <begin position="88"/>
        <end position="111"/>
    </location>
</feature>
<evidence type="ECO:0000256" key="1">
    <source>
        <dbReference type="SAM" id="Phobius"/>
    </source>
</evidence>
<dbReference type="STRING" id="519472.BHY08_00230"/>
<keyword evidence="1" id="KW-0812">Transmembrane</keyword>
<dbReference type="RefSeq" id="WP_071455972.1">
    <property type="nucleotide sequence ID" value="NZ_CABJEN010000008.1"/>
</dbReference>
<evidence type="ECO:0000313" key="4">
    <source>
        <dbReference type="Proteomes" id="UP000191200"/>
    </source>
</evidence>
<dbReference type="SMART" id="SM00014">
    <property type="entry name" value="acidPPc"/>
    <property type="match status" value="1"/>
</dbReference>
<dbReference type="Gene3D" id="1.20.144.10">
    <property type="entry name" value="Phosphatidic acid phosphatase type 2/haloperoxidase"/>
    <property type="match status" value="2"/>
</dbReference>
<dbReference type="KEGG" id="vte:BHY08_00230"/>
<dbReference type="EMBL" id="CP017267">
    <property type="protein sequence ID" value="APB30409.1"/>
    <property type="molecule type" value="Genomic_DNA"/>
</dbReference>
<feature type="transmembrane region" description="Helical" evidence="1">
    <location>
        <begin position="7"/>
        <end position="27"/>
    </location>
</feature>
<dbReference type="InterPro" id="IPR000326">
    <property type="entry name" value="PAP2/HPO"/>
</dbReference>
<feature type="transmembrane region" description="Helical" evidence="1">
    <location>
        <begin position="131"/>
        <end position="152"/>
    </location>
</feature>
<dbReference type="AlphaFoldDB" id="A0A1J0A3B6"/>
<feature type="transmembrane region" description="Helical" evidence="1">
    <location>
        <begin position="62"/>
        <end position="81"/>
    </location>
</feature>
<keyword evidence="1" id="KW-0472">Membrane</keyword>
<evidence type="ECO:0000313" key="3">
    <source>
        <dbReference type="EMBL" id="APB30409.1"/>
    </source>
</evidence>
<feature type="transmembrane region" description="Helical" evidence="1">
    <location>
        <begin position="159"/>
        <end position="181"/>
    </location>
</feature>
<dbReference type="Pfam" id="PF01569">
    <property type="entry name" value="PAP2"/>
    <property type="match status" value="1"/>
</dbReference>
<gene>
    <name evidence="3" type="ORF">BHY08_00230</name>
</gene>
<dbReference type="PANTHER" id="PTHR14969">
    <property type="entry name" value="SPHINGOSINE-1-PHOSPHATE PHOSPHOHYDROLASE"/>
    <property type="match status" value="1"/>
</dbReference>
<dbReference type="CDD" id="cd03392">
    <property type="entry name" value="PAP2_like_2"/>
    <property type="match status" value="1"/>
</dbReference>
<proteinExistence type="predicted"/>
<dbReference type="OrthoDB" id="9789113at2"/>
<reference evidence="3 4" key="1">
    <citation type="submission" date="2016-09" db="EMBL/GenBank/DDBJ databases">
        <title>Vagococcus teuberi sp. nov., isolated from the Malian artisanal sour milk fene.</title>
        <authorList>
            <person name="Wullschleger S."/>
            <person name="Seifert C."/>
            <person name="Baumgartner S."/>
            <person name="Lacroix C."/>
            <person name="Bonfoh B."/>
            <person name="Stevens M.J."/>
            <person name="Meile L."/>
        </authorList>
    </citation>
    <scope>NUCLEOTIDE SEQUENCE [LARGE SCALE GENOMIC DNA]</scope>
    <source>
        <strain evidence="3 4">DSM 21459</strain>
    </source>
</reference>
<sequence>MKTSKLYWSYAASICLLLFAVIAYFVVSNEAILKAIDQPIQQLIRGTLTPEKNIFFKYFTKFGNTVTIALLFFVSFSVLFFKLKDKIAAYWLAINTVILSGIGNLSLKYLFNRPRPSVEHLVVAKHSSFPSGHAMGSMLFYGTLIFLAYKYIDNKAMRLVVQISLGIIILLIGTSRIYLGVHYPTDILGGYLLGACWLLFSYPYFKKYDFIQRFEGTR</sequence>
<dbReference type="Proteomes" id="UP000191200">
    <property type="component" value="Chromosome"/>
</dbReference>
<protein>
    <recommendedName>
        <fullName evidence="2">Phosphatidic acid phosphatase type 2/haloperoxidase domain-containing protein</fullName>
    </recommendedName>
</protein>
<feature type="transmembrane region" description="Helical" evidence="1">
    <location>
        <begin position="187"/>
        <end position="205"/>
    </location>
</feature>
<organism evidence="3 4">
    <name type="scientific">Vagococcus teuberi</name>
    <dbReference type="NCBI Taxonomy" id="519472"/>
    <lineage>
        <taxon>Bacteria</taxon>
        <taxon>Bacillati</taxon>
        <taxon>Bacillota</taxon>
        <taxon>Bacilli</taxon>
        <taxon>Lactobacillales</taxon>
        <taxon>Enterococcaceae</taxon>
        <taxon>Vagococcus</taxon>
    </lineage>
</organism>
<keyword evidence="4" id="KW-1185">Reference proteome</keyword>
<name>A0A1J0A3B6_9ENTE</name>